<dbReference type="Proteomes" id="UP000285883">
    <property type="component" value="Unassembled WGS sequence"/>
</dbReference>
<dbReference type="Proteomes" id="UP000785171">
    <property type="component" value="Unassembled WGS sequence"/>
</dbReference>
<dbReference type="InterPro" id="IPR007867">
    <property type="entry name" value="GMC_OxRtase_C"/>
</dbReference>
<dbReference type="InterPro" id="IPR053208">
    <property type="entry name" value="GMC_Oxidoreductase_CD"/>
</dbReference>
<dbReference type="EMBL" id="JPWV03000103">
    <property type="protein sequence ID" value="KAG2524911.1"/>
    <property type="molecule type" value="Genomic_DNA"/>
</dbReference>
<dbReference type="InterPro" id="IPR000172">
    <property type="entry name" value="GMC_OxRdtase_N"/>
</dbReference>
<feature type="binding site" evidence="4">
    <location>
        <begin position="47"/>
        <end position="54"/>
    </location>
    <ligand>
        <name>substrate</name>
    </ligand>
</feature>
<feature type="active site" description="Tele-phosphohistidine intermediate" evidence="3">
    <location>
        <position position="48"/>
    </location>
</feature>
<reference evidence="6" key="3">
    <citation type="submission" date="2020-06" db="EMBL/GenBank/DDBJ databases">
        <authorList>
            <person name="Studholme D.J."/>
        </authorList>
    </citation>
    <scope>NUCLEOTIDE SEQUENCE</scope>
    <source>
        <strain evidence="7">NZFS 2646</strain>
        <strain evidence="6">NZFS 3630</strain>
    </source>
</reference>
<feature type="active site" description="Proton donor/acceptor" evidence="3">
    <location>
        <position position="123"/>
    </location>
</feature>
<dbReference type="Pfam" id="PF01946">
    <property type="entry name" value="Thi4"/>
    <property type="match status" value="1"/>
</dbReference>
<evidence type="ECO:0000256" key="2">
    <source>
        <dbReference type="ARBA" id="ARBA00023157"/>
    </source>
</evidence>
<dbReference type="GO" id="GO:0005576">
    <property type="term" value="C:extracellular region"/>
    <property type="evidence" value="ECO:0007669"/>
    <property type="project" value="InterPro"/>
</dbReference>
<dbReference type="PANTHER" id="PTHR47190:SF2">
    <property type="entry name" value="CELLOBIOSE DEHYDROGENASE (AFU_ORTHOLOGUE AFUA_2G17620)"/>
    <property type="match status" value="1"/>
</dbReference>
<comment type="caution">
    <text evidence="8">The sequence shown here is derived from an EMBL/GenBank/DDBJ whole genome shotgun (WGS) entry which is preliminary data.</text>
</comment>
<keyword evidence="2" id="KW-1015">Disulfide bond</keyword>
<dbReference type="AlphaFoldDB" id="A0A421FHH8"/>
<dbReference type="InterPro" id="IPR001345">
    <property type="entry name" value="PG/BPGM_mutase_AS"/>
</dbReference>
<feature type="binding site" evidence="4">
    <location>
        <position position="98"/>
    </location>
    <ligand>
        <name>substrate</name>
    </ligand>
</feature>
<name>A0A421FHH8_9STRA</name>
<dbReference type="GO" id="GO:0006508">
    <property type="term" value="P:proteolysis"/>
    <property type="evidence" value="ECO:0007669"/>
    <property type="project" value="InterPro"/>
</dbReference>
<dbReference type="CDD" id="cd07067">
    <property type="entry name" value="HP_PGM_like"/>
    <property type="match status" value="1"/>
</dbReference>
<dbReference type="GO" id="GO:0016614">
    <property type="term" value="F:oxidoreductase activity, acting on CH-OH group of donors"/>
    <property type="evidence" value="ECO:0007669"/>
    <property type="project" value="InterPro"/>
</dbReference>
<reference evidence="6" key="1">
    <citation type="journal article" date="2015" name="Genom Data">
        <title>Genome sequences of six Phytophthora species associated with forests in New Zealand.</title>
        <authorList>
            <person name="Studholme D.J."/>
            <person name="McDougal R.L."/>
            <person name="Sambles C."/>
            <person name="Hansen E."/>
            <person name="Hardy G."/>
            <person name="Grant M."/>
            <person name="Ganley R.J."/>
            <person name="Williams N.M."/>
        </authorList>
    </citation>
    <scope>NUCLEOTIDE SEQUENCE</scope>
    <source>
        <strain evidence="7">NZFS 2646</strain>
        <strain evidence="6">NZFS 3630</strain>
    </source>
</reference>
<evidence type="ECO:0000313" key="8">
    <source>
        <dbReference type="EMBL" id="RLN44772.1"/>
    </source>
</evidence>
<reference evidence="10 11" key="2">
    <citation type="submission" date="2018-07" db="EMBL/GenBank/DDBJ databases">
        <title>Genome sequencing of oomycete isolates from Chile give support for New Zealand origin for Phytophthora kernoviae and make available the first Nothophytophthora sp. genome.</title>
        <authorList>
            <person name="Studholme D.J."/>
            <person name="Sanfuentes E."/>
            <person name="Panda P."/>
            <person name="Hill R."/>
            <person name="Sambles C."/>
            <person name="Grant M."/>
            <person name="Williams N.M."/>
            <person name="Mcdougal R.L."/>
        </authorList>
    </citation>
    <scope>NUCLEOTIDE SEQUENCE [LARGE SCALE GENOMIC DNA]</scope>
    <source>
        <strain evidence="8">Chile2</strain>
        <strain evidence="9">Chile4</strain>
    </source>
</reference>
<dbReference type="SUPFAM" id="SSF53254">
    <property type="entry name" value="Phosphoglycerate mutase-like"/>
    <property type="match status" value="1"/>
</dbReference>
<dbReference type="SUPFAM" id="SSF51905">
    <property type="entry name" value="FAD/NAD(P)-binding domain"/>
    <property type="match status" value="1"/>
</dbReference>
<feature type="domain" description="Apple" evidence="5">
    <location>
        <begin position="858"/>
        <end position="914"/>
    </location>
</feature>
<dbReference type="PROSITE" id="PS00624">
    <property type="entry name" value="GMC_OXRED_2"/>
    <property type="match status" value="1"/>
</dbReference>
<dbReference type="Pfam" id="PF00300">
    <property type="entry name" value="His_Phos_1"/>
    <property type="match status" value="1"/>
</dbReference>
<evidence type="ECO:0000313" key="6">
    <source>
        <dbReference type="EMBL" id="KAG2522469.1"/>
    </source>
</evidence>
<dbReference type="EMBL" id="JPWU03000211">
    <property type="protein sequence ID" value="KAG2522469.1"/>
    <property type="molecule type" value="Genomic_DNA"/>
</dbReference>
<dbReference type="PANTHER" id="PTHR47190">
    <property type="entry name" value="DEHYDROGENASE, PUTATIVE-RELATED"/>
    <property type="match status" value="1"/>
</dbReference>
<evidence type="ECO:0000256" key="1">
    <source>
        <dbReference type="ARBA" id="ARBA00022737"/>
    </source>
</evidence>
<evidence type="ECO:0000256" key="3">
    <source>
        <dbReference type="PIRSR" id="PIRSR613078-1"/>
    </source>
</evidence>
<evidence type="ECO:0000259" key="5">
    <source>
        <dbReference type="PROSITE" id="PS50948"/>
    </source>
</evidence>
<organism evidence="8 11">
    <name type="scientific">Phytophthora kernoviae</name>
    <dbReference type="NCBI Taxonomy" id="325452"/>
    <lineage>
        <taxon>Eukaryota</taxon>
        <taxon>Sar</taxon>
        <taxon>Stramenopiles</taxon>
        <taxon>Oomycota</taxon>
        <taxon>Peronosporomycetes</taxon>
        <taxon>Peronosporales</taxon>
        <taxon>Peronosporaceae</taxon>
        <taxon>Phytophthora</taxon>
    </lineage>
</organism>
<dbReference type="STRING" id="325452.A0A421FHH8"/>
<evidence type="ECO:0000313" key="9">
    <source>
        <dbReference type="EMBL" id="RLN80321.1"/>
    </source>
</evidence>
<dbReference type="EMBL" id="MBDN02000113">
    <property type="protein sequence ID" value="RLN80321.1"/>
    <property type="molecule type" value="Genomic_DNA"/>
</dbReference>
<dbReference type="PROSITE" id="PS00175">
    <property type="entry name" value="PG_MUTASE"/>
    <property type="match status" value="1"/>
</dbReference>
<dbReference type="Gene3D" id="3.50.4.10">
    <property type="entry name" value="Hepatocyte Growth Factor"/>
    <property type="match status" value="2"/>
</dbReference>
<dbReference type="Pfam" id="PF14295">
    <property type="entry name" value="PAN_4"/>
    <property type="match status" value="2"/>
</dbReference>
<dbReference type="InterPro" id="IPR000177">
    <property type="entry name" value="Apple"/>
</dbReference>
<dbReference type="SMART" id="SM00855">
    <property type="entry name" value="PGAM"/>
    <property type="match status" value="1"/>
</dbReference>
<protein>
    <recommendedName>
        <fullName evidence="5">Apple domain-containing protein</fullName>
    </recommendedName>
</protein>
<dbReference type="InterPro" id="IPR003609">
    <property type="entry name" value="Pan_app"/>
</dbReference>
<evidence type="ECO:0000313" key="11">
    <source>
        <dbReference type="Proteomes" id="UP000285883"/>
    </source>
</evidence>
<sequence length="914" mass="99438">MAPHRQHSTKFQLQLDSLNSNSENLVHTLAQQLPPVAEGCSRLYLCRHGQTDFNFQRKLQGRGVNMPLNDQGLEQARNLARAMKDVPLRAIYSSSLKRAFQTADAVAQLHPKLEVEAFQEVEEMNFGDLEGHPMEMHEDQIHTMFKRWGSGEFNVSWPKGESPMDVVKRGKSKIDEVLISTPPKEQVLMVTHGRFNKIVLAHLLHGELTHMTEIEQDNTCVNVVDFNHATQTVLNAVNGDQSYDVIVVGSGPGGLVAAEYLSREPTVSVLILEAGPKSMAATGGTDTPDYAQGSGLTMFDIPAEYDNIMYNPKNEEYRVDWITDAYMWLGKTVGGCSSFNSATYFRPPDAYTNQSQWPFSAAQMNTKMDENELMHGHTDQPSPDGKWYSQEGYAIVSKALLSEGYSERTLNDASARNNKHKTFGHTPFTIKGGKRDSPATAFWGEMRSRSNVKLLTDAKVDYLVHDTTGKVTGVVYSGESQASLSSRGAVLMAAGALSTPKVLIQSGVGPNSQLNLLKERNEFPGVSQAGGWISNSNVGRNLFDSGLMYASFSHPNMTSFHFHGRPAEAINQYMHQNFTGPWAGAGPVLISYESYDVQGRTYEFQSNVLAHAVGEFDGANDTFTISLYVNNPESRAASGFDSNGDWQAYNDGDAYFDTPRDLAAMQSYAQRMVRLMENNGAKFLSAPGSDPDAVAAWVKDIGSYTSYFFGGTCYASSDVNDIERCANEKLRVLGLQNVFLADASAMRDGTVNPYGFVMYIGREAADQVNSFLASGGSALNDTCSGLENDVNYVGNDVGNQTSASADGCCLICSGTSGCQAFTWTDYNGGTCWLKSSKGTVGSKAGTISGVLRSTSNACFALEDNVAEPHGVSMAARSADKCCSICKATGGCKAYTWQEQNGGTCTVKGGKEKIQ</sequence>
<dbReference type="SMART" id="SM00223">
    <property type="entry name" value="APPLE"/>
    <property type="match status" value="1"/>
</dbReference>
<evidence type="ECO:0000313" key="10">
    <source>
        <dbReference type="Proteomes" id="UP000285624"/>
    </source>
</evidence>
<gene>
    <name evidence="8" type="ORF">BBI17_005053</name>
    <name evidence="9" type="ORF">BBO99_00004587</name>
    <name evidence="7" type="ORF">JM16_004619</name>
    <name evidence="6" type="ORF">JM18_006138</name>
</gene>
<dbReference type="InterPro" id="IPR013078">
    <property type="entry name" value="His_Pase_superF_clade-1"/>
</dbReference>
<dbReference type="Gene3D" id="3.40.50.1240">
    <property type="entry name" value="Phosphoglycerate mutase-like"/>
    <property type="match status" value="1"/>
</dbReference>
<dbReference type="InterPro" id="IPR036188">
    <property type="entry name" value="FAD/NAD-bd_sf"/>
</dbReference>
<dbReference type="Proteomes" id="UP000792063">
    <property type="component" value="Unassembled WGS sequence"/>
</dbReference>
<evidence type="ECO:0000313" key="7">
    <source>
        <dbReference type="EMBL" id="KAG2524911.1"/>
    </source>
</evidence>
<dbReference type="PRINTS" id="PR00368">
    <property type="entry name" value="FADPNR"/>
</dbReference>
<dbReference type="InterPro" id="IPR029033">
    <property type="entry name" value="His_PPase_superfam"/>
</dbReference>
<dbReference type="Pfam" id="PF00732">
    <property type="entry name" value="GMC_oxred_N"/>
    <property type="match status" value="1"/>
</dbReference>
<dbReference type="GO" id="GO:0050660">
    <property type="term" value="F:flavin adenine dinucleotide binding"/>
    <property type="evidence" value="ECO:0007669"/>
    <property type="project" value="InterPro"/>
</dbReference>
<dbReference type="Gene3D" id="3.50.50.60">
    <property type="entry name" value="FAD/NAD(P)-binding domain"/>
    <property type="match status" value="1"/>
</dbReference>
<dbReference type="Gene3D" id="3.30.410.10">
    <property type="entry name" value="Cholesterol Oxidase, domain 2"/>
    <property type="match status" value="1"/>
</dbReference>
<dbReference type="Proteomes" id="UP000285624">
    <property type="component" value="Unassembled WGS sequence"/>
</dbReference>
<dbReference type="PROSITE" id="PS50948">
    <property type="entry name" value="PAN"/>
    <property type="match status" value="1"/>
</dbReference>
<dbReference type="Pfam" id="PF05199">
    <property type="entry name" value="GMC_oxred_C"/>
    <property type="match status" value="1"/>
</dbReference>
<dbReference type="SUPFAM" id="SSF54373">
    <property type="entry name" value="FAD-linked reductases, C-terminal domain"/>
    <property type="match status" value="1"/>
</dbReference>
<evidence type="ECO:0000256" key="4">
    <source>
        <dbReference type="PIRSR" id="PIRSR613078-2"/>
    </source>
</evidence>
<keyword evidence="10" id="KW-1185">Reference proteome</keyword>
<dbReference type="EMBL" id="MAYM02000256">
    <property type="protein sequence ID" value="RLN44772.1"/>
    <property type="molecule type" value="Genomic_DNA"/>
</dbReference>
<proteinExistence type="predicted"/>
<dbReference type="CDD" id="cd01100">
    <property type="entry name" value="APPLE_Factor_XI_like"/>
    <property type="match status" value="1"/>
</dbReference>
<accession>A0A421FHH8</accession>
<keyword evidence="1" id="KW-0677">Repeat</keyword>